<feature type="transmembrane region" description="Helical" evidence="1">
    <location>
        <begin position="143"/>
        <end position="164"/>
    </location>
</feature>
<organism evidence="2 3">
    <name type="scientific">Austropuccinia psidii MF-1</name>
    <dbReference type="NCBI Taxonomy" id="1389203"/>
    <lineage>
        <taxon>Eukaryota</taxon>
        <taxon>Fungi</taxon>
        <taxon>Dikarya</taxon>
        <taxon>Basidiomycota</taxon>
        <taxon>Pucciniomycotina</taxon>
        <taxon>Pucciniomycetes</taxon>
        <taxon>Pucciniales</taxon>
        <taxon>Sphaerophragmiaceae</taxon>
        <taxon>Austropuccinia</taxon>
    </lineage>
</organism>
<dbReference type="AlphaFoldDB" id="A0A9Q3C9F6"/>
<keyword evidence="1" id="KW-1133">Transmembrane helix</keyword>
<dbReference type="Proteomes" id="UP000765509">
    <property type="component" value="Unassembled WGS sequence"/>
</dbReference>
<gene>
    <name evidence="2" type="ORF">O181_018835</name>
</gene>
<keyword evidence="1" id="KW-0812">Transmembrane</keyword>
<protein>
    <submittedName>
        <fullName evidence="2">Uncharacterized protein</fullName>
    </submittedName>
</protein>
<comment type="caution">
    <text evidence="2">The sequence shown here is derived from an EMBL/GenBank/DDBJ whole genome shotgun (WGS) entry which is preliminary data.</text>
</comment>
<evidence type="ECO:0000313" key="3">
    <source>
        <dbReference type="Proteomes" id="UP000765509"/>
    </source>
</evidence>
<keyword evidence="3" id="KW-1185">Reference proteome</keyword>
<evidence type="ECO:0000256" key="1">
    <source>
        <dbReference type="SAM" id="Phobius"/>
    </source>
</evidence>
<reference evidence="2" key="1">
    <citation type="submission" date="2021-03" db="EMBL/GenBank/DDBJ databases">
        <title>Draft genome sequence of rust myrtle Austropuccinia psidii MF-1, a brazilian biotype.</title>
        <authorList>
            <person name="Quecine M.C."/>
            <person name="Pachon D.M.R."/>
            <person name="Bonatelli M.L."/>
            <person name="Correr F.H."/>
            <person name="Franceschini L.M."/>
            <person name="Leite T.F."/>
            <person name="Margarido G.R.A."/>
            <person name="Almeida C.A."/>
            <person name="Ferrarezi J.A."/>
            <person name="Labate C.A."/>
        </authorList>
    </citation>
    <scope>NUCLEOTIDE SEQUENCE</scope>
    <source>
        <strain evidence="2">MF-1</strain>
    </source>
</reference>
<sequence length="251" mass="28338">MGFFSLGVVFAVKQKNEIGVFRRLVEKLNELSLQWKPEDITNLEMIEAFSPLLGSFYEVTESFWSTCRVFFAITVAIISRLLSQMSKFSISELDQGENSLNSQPTVTISNRVSLDRKNESKTMSRPTPFKLEQRTRPIESVRFAYKVLVASCGLITTALLWHFFSSLLFLIKMYDVVLKSYWSRIVFTLGLCSGLLFSMALFLQSLCSVVSYRRNRLNHFSKTTVIGLEGQVEGPNTLSLMTNSGNTGSSA</sequence>
<evidence type="ECO:0000313" key="2">
    <source>
        <dbReference type="EMBL" id="MBW0479120.1"/>
    </source>
</evidence>
<feature type="transmembrane region" description="Helical" evidence="1">
    <location>
        <begin position="62"/>
        <end position="82"/>
    </location>
</feature>
<name>A0A9Q3C9F6_9BASI</name>
<keyword evidence="1" id="KW-0472">Membrane</keyword>
<dbReference type="EMBL" id="AVOT02005462">
    <property type="protein sequence ID" value="MBW0479120.1"/>
    <property type="molecule type" value="Genomic_DNA"/>
</dbReference>
<proteinExistence type="predicted"/>
<feature type="transmembrane region" description="Helical" evidence="1">
    <location>
        <begin position="184"/>
        <end position="212"/>
    </location>
</feature>
<accession>A0A9Q3C9F6</accession>